<evidence type="ECO:0000313" key="1">
    <source>
        <dbReference type="EMBL" id="RDB30095.1"/>
    </source>
</evidence>
<evidence type="ECO:0000313" key="2">
    <source>
        <dbReference type="Proteomes" id="UP000076154"/>
    </source>
</evidence>
<gene>
    <name evidence="1" type="ORF">Hypma_013976</name>
</gene>
<keyword evidence="2" id="KW-1185">Reference proteome</keyword>
<dbReference type="Proteomes" id="UP000076154">
    <property type="component" value="Unassembled WGS sequence"/>
</dbReference>
<organism evidence="1 2">
    <name type="scientific">Hypsizygus marmoreus</name>
    <name type="common">White beech mushroom</name>
    <name type="synonym">Agaricus marmoreus</name>
    <dbReference type="NCBI Taxonomy" id="39966"/>
    <lineage>
        <taxon>Eukaryota</taxon>
        <taxon>Fungi</taxon>
        <taxon>Dikarya</taxon>
        <taxon>Basidiomycota</taxon>
        <taxon>Agaricomycotina</taxon>
        <taxon>Agaricomycetes</taxon>
        <taxon>Agaricomycetidae</taxon>
        <taxon>Agaricales</taxon>
        <taxon>Tricholomatineae</taxon>
        <taxon>Lyophyllaceae</taxon>
        <taxon>Hypsizygus</taxon>
    </lineage>
</organism>
<reference evidence="1" key="1">
    <citation type="submission" date="2018-04" db="EMBL/GenBank/DDBJ databases">
        <title>Whole genome sequencing of Hypsizygus marmoreus.</title>
        <authorList>
            <person name="Choi I.-G."/>
            <person name="Min B."/>
            <person name="Kim J.-G."/>
            <person name="Kim S."/>
            <person name="Oh Y.-L."/>
            <person name="Kong W.-S."/>
            <person name="Park H."/>
            <person name="Jeong J."/>
            <person name="Song E.-S."/>
        </authorList>
    </citation>
    <scope>NUCLEOTIDE SEQUENCE [LARGE SCALE GENOMIC DNA]</scope>
    <source>
        <strain evidence="1">51987-8</strain>
    </source>
</reference>
<dbReference type="InParanoid" id="A0A369KBR1"/>
<sequence length="62" mass="6977">MQGWLENCRHPLILEMVSDSKRKILDPSLTPVLLWRSNGSTVDCVHYSPSVVERAIGRNSPS</sequence>
<protein>
    <submittedName>
        <fullName evidence="1">Uncharacterized protein</fullName>
    </submittedName>
</protein>
<accession>A0A369KBR1</accession>
<proteinExistence type="predicted"/>
<name>A0A369KBR1_HYPMA</name>
<feature type="non-terminal residue" evidence="1">
    <location>
        <position position="62"/>
    </location>
</feature>
<comment type="caution">
    <text evidence="1">The sequence shown here is derived from an EMBL/GenBank/DDBJ whole genome shotgun (WGS) entry which is preliminary data.</text>
</comment>
<dbReference type="AlphaFoldDB" id="A0A369KBR1"/>
<dbReference type="EMBL" id="LUEZ02000009">
    <property type="protein sequence ID" value="RDB30095.1"/>
    <property type="molecule type" value="Genomic_DNA"/>
</dbReference>